<keyword evidence="4" id="KW-1185">Reference proteome</keyword>
<dbReference type="EMBL" id="JAKFFV010000007">
    <property type="protein sequence ID" value="MCF2498986.1"/>
    <property type="molecule type" value="Genomic_DNA"/>
</dbReference>
<feature type="chain" id="PRO_5040955080" evidence="1">
    <location>
        <begin position="26"/>
        <end position="408"/>
    </location>
</feature>
<sequence length="408" mass="44436">MSKFFNLPVKTLMVALAAFVLNGCSDDPGGNAPVEESGKYSAVVCVGSWPNTAYYIADVPSLTSGQISLQGNGAEMTGKVYAQDIIQRDGFYYHANAGSGRFGKYHVEKGALVVDKEVPFTHLDWSSFVWIDDATLVVFGSGENAAGVNEARYAIVKVADMSVTLGKLAFQAFPSKTMDGFAIGFAEYRDGKIFVGYSFATSDFSKWPVVESIQNFNVAVVNASDMAVESNIFESRSSVPGGPIVYAPVSFQDESGDIYFITDPVYNYDYKSHSAVYRIKKGATTLDNSYYLDFSAKTSNGMGAAMWYIGNGKAIVRTRVAGESIDAEHSFSIIDAKNGTFLKKLDLPADKGERMVNAVVLEDDKVYIAVNAADKDYIWEYDTATEKLTPGAEFVGGIDYILRLEKTK</sequence>
<name>A0A9X1U152_9BACT</name>
<keyword evidence="1" id="KW-0732">Signal</keyword>
<gene>
    <name evidence="2" type="ORF">L0661_11760</name>
    <name evidence="3" type="ORF">NFI80_08545</name>
</gene>
<evidence type="ECO:0000313" key="3">
    <source>
        <dbReference type="EMBL" id="USJ32784.1"/>
    </source>
</evidence>
<proteinExistence type="predicted"/>
<evidence type="ECO:0000256" key="1">
    <source>
        <dbReference type="SAM" id="SignalP"/>
    </source>
</evidence>
<protein>
    <submittedName>
        <fullName evidence="2">DUF4374 domain-containing protein</fullName>
    </submittedName>
</protein>
<dbReference type="RefSeq" id="WP_235163424.1">
    <property type="nucleotide sequence ID" value="NZ_CP098805.1"/>
</dbReference>
<evidence type="ECO:0000313" key="2">
    <source>
        <dbReference type="EMBL" id="MCF2498986.1"/>
    </source>
</evidence>
<feature type="signal peptide" evidence="1">
    <location>
        <begin position="1"/>
        <end position="25"/>
    </location>
</feature>
<dbReference type="Proteomes" id="UP001055420">
    <property type="component" value="Chromosome"/>
</dbReference>
<dbReference type="AlphaFoldDB" id="A0A9X1U152"/>
<evidence type="ECO:0000313" key="4">
    <source>
        <dbReference type="Proteomes" id="UP001055420"/>
    </source>
</evidence>
<reference evidence="2" key="1">
    <citation type="submission" date="2022-01" db="EMBL/GenBank/DDBJ databases">
        <title>Novel species in genus Dyadobacter.</title>
        <authorList>
            <person name="Ma C."/>
        </authorList>
    </citation>
    <scope>NUCLEOTIDE SEQUENCE</scope>
    <source>
        <strain evidence="3">CY22</strain>
        <strain evidence="2">CY357</strain>
    </source>
</reference>
<accession>A0A9X1U152</accession>
<dbReference type="EMBL" id="CP098805">
    <property type="protein sequence ID" value="USJ32784.1"/>
    <property type="molecule type" value="Genomic_DNA"/>
</dbReference>
<evidence type="ECO:0000313" key="5">
    <source>
        <dbReference type="Proteomes" id="UP001139411"/>
    </source>
</evidence>
<organism evidence="2 5">
    <name type="scientific">Dyadobacter chenhuakuii</name>
    <dbReference type="NCBI Taxonomy" id="2909339"/>
    <lineage>
        <taxon>Bacteria</taxon>
        <taxon>Pseudomonadati</taxon>
        <taxon>Bacteroidota</taxon>
        <taxon>Cytophagia</taxon>
        <taxon>Cytophagales</taxon>
        <taxon>Spirosomataceae</taxon>
        <taxon>Dyadobacter</taxon>
    </lineage>
</organism>
<dbReference type="Proteomes" id="UP001139411">
    <property type="component" value="Unassembled WGS sequence"/>
</dbReference>